<dbReference type="InterPro" id="IPR003423">
    <property type="entry name" value="OMP_efflux"/>
</dbReference>
<dbReference type="NCBIfam" id="TIGR01845">
    <property type="entry name" value="outer_NodT"/>
    <property type="match status" value="1"/>
</dbReference>
<dbReference type="GO" id="GO:0005886">
    <property type="term" value="C:plasma membrane"/>
    <property type="evidence" value="ECO:0007669"/>
    <property type="project" value="UniProtKB-SubCell"/>
</dbReference>
<dbReference type="PANTHER" id="PTHR30203">
    <property type="entry name" value="OUTER MEMBRANE CATION EFFLUX PROTEIN"/>
    <property type="match status" value="1"/>
</dbReference>
<dbReference type="Proteomes" id="UP000259465">
    <property type="component" value="Chromosome"/>
</dbReference>
<dbReference type="Gene3D" id="2.20.200.10">
    <property type="entry name" value="Outer membrane efflux proteins (OEP)"/>
    <property type="match status" value="1"/>
</dbReference>
<sequence length="466" mass="49466">MLKRALIPSLVALALTACAVGPDYSRPKLELPDSAQAQSPAIAMDWWKQFNDPVLDQLIAEALEHNQDLAAAAARVDEAAAQAGIARAQLLPALNANAGYQRGRTSTATTTPGAPLVSDVRNANLTASWELDLWGKLRRGNEAARADFAASRFARDSSKLAIAAQTAQTYFQLRAYDAQLDIAKRTLQSREESLKLQTKRFKGGLISELDQQQAEAEAASARAKVPQIASALAQTESALGVLLGHSPKQLVAGGIQRGQSLDALSAPPEVPAGLSSSLLERRPDIAASEQQLIAANARIGVARAAYFPSISLSGALGSQSLSLDTLFTGPTRTWSFVGNLAAPVFNFGQTGYAVDAANARQKQALAQYQKTVQSAFKDALDALSGYGAARDIQAAQTTQFQALNKSLRLANLRYDNGYASYLDVLDAQRNSFQAELGLVSAKLDQLNAVVGLYKALGGGWETPAKS</sequence>
<dbReference type="InterPro" id="IPR010131">
    <property type="entry name" value="MdtP/NodT-like"/>
</dbReference>
<dbReference type="PROSITE" id="PS51257">
    <property type="entry name" value="PROKAR_LIPOPROTEIN"/>
    <property type="match status" value="1"/>
</dbReference>
<keyword evidence="2" id="KW-0812">Transmembrane</keyword>
<keyword evidence="2" id="KW-0564">Palmitate</keyword>
<dbReference type="GO" id="GO:0015562">
    <property type="term" value="F:efflux transmembrane transporter activity"/>
    <property type="evidence" value="ECO:0007669"/>
    <property type="project" value="InterPro"/>
</dbReference>
<evidence type="ECO:0000256" key="2">
    <source>
        <dbReference type="RuleBase" id="RU362097"/>
    </source>
</evidence>
<protein>
    <submittedName>
        <fullName evidence="3">Efflux transporter outer membrane subunit</fullName>
    </submittedName>
</protein>
<proteinExistence type="inferred from homology"/>
<dbReference type="KEGG" id="crz:D1345_21570"/>
<keyword evidence="2" id="KW-0449">Lipoprotein</keyword>
<dbReference type="Gene3D" id="1.20.1600.10">
    <property type="entry name" value="Outer membrane efflux proteins (OEP)"/>
    <property type="match status" value="1"/>
</dbReference>
<accession>A0AAD0RU82</accession>
<dbReference type="PANTHER" id="PTHR30203:SF30">
    <property type="entry name" value="OUTER MEMBRANE PROTEIN-RELATED"/>
    <property type="match status" value="1"/>
</dbReference>
<feature type="chain" id="PRO_5041779579" evidence="2">
    <location>
        <begin position="20"/>
        <end position="466"/>
    </location>
</feature>
<keyword evidence="2" id="KW-1134">Transmembrane beta strand</keyword>
<name>A0AAD0RU82_9NEIS</name>
<dbReference type="EMBL" id="CP031968">
    <property type="protein sequence ID" value="AXT48592.1"/>
    <property type="molecule type" value="Genomic_DNA"/>
</dbReference>
<keyword evidence="2" id="KW-0472">Membrane</keyword>
<reference evidence="3 4" key="1">
    <citation type="submission" date="2018-08" db="EMBL/GenBank/DDBJ databases">
        <title>Complete genome sequence of JP2-74.</title>
        <authorList>
            <person name="Wu L."/>
        </authorList>
    </citation>
    <scope>NUCLEOTIDE SEQUENCE [LARGE SCALE GENOMIC DNA]</scope>
    <source>
        <strain evidence="3 4">JP2-74</strain>
    </source>
</reference>
<feature type="signal peptide" evidence="2">
    <location>
        <begin position="1"/>
        <end position="19"/>
    </location>
</feature>
<organism evidence="3 4">
    <name type="scientific">Chromobacterium rhizoryzae</name>
    <dbReference type="NCBI Taxonomy" id="1778675"/>
    <lineage>
        <taxon>Bacteria</taxon>
        <taxon>Pseudomonadati</taxon>
        <taxon>Pseudomonadota</taxon>
        <taxon>Betaproteobacteria</taxon>
        <taxon>Neisseriales</taxon>
        <taxon>Chromobacteriaceae</taxon>
        <taxon>Chromobacterium</taxon>
    </lineage>
</organism>
<evidence type="ECO:0000313" key="3">
    <source>
        <dbReference type="EMBL" id="AXT48592.1"/>
    </source>
</evidence>
<keyword evidence="4" id="KW-1185">Reference proteome</keyword>
<comment type="subcellular location">
    <subcellularLocation>
        <location evidence="2">Cell membrane</location>
        <topology evidence="2">Lipid-anchor</topology>
    </subcellularLocation>
</comment>
<comment type="similarity">
    <text evidence="1 2">Belongs to the outer membrane factor (OMF) (TC 1.B.17) family.</text>
</comment>
<dbReference type="Pfam" id="PF02321">
    <property type="entry name" value="OEP"/>
    <property type="match status" value="2"/>
</dbReference>
<keyword evidence="2" id="KW-0732">Signal</keyword>
<dbReference type="AlphaFoldDB" id="A0AAD0RU82"/>
<dbReference type="RefSeq" id="WP_118268444.1">
    <property type="nucleotide sequence ID" value="NZ_CP031968.1"/>
</dbReference>
<evidence type="ECO:0000313" key="4">
    <source>
        <dbReference type="Proteomes" id="UP000259465"/>
    </source>
</evidence>
<dbReference type="SUPFAM" id="SSF56954">
    <property type="entry name" value="Outer membrane efflux proteins (OEP)"/>
    <property type="match status" value="1"/>
</dbReference>
<evidence type="ECO:0000256" key="1">
    <source>
        <dbReference type="ARBA" id="ARBA00007613"/>
    </source>
</evidence>
<gene>
    <name evidence="3" type="ORF">D1345_21570</name>
</gene>